<organism evidence="1 2">
    <name type="scientific">Nonomuraea marmarensis</name>
    <dbReference type="NCBI Taxonomy" id="3351344"/>
    <lineage>
        <taxon>Bacteria</taxon>
        <taxon>Bacillati</taxon>
        <taxon>Actinomycetota</taxon>
        <taxon>Actinomycetes</taxon>
        <taxon>Streptosporangiales</taxon>
        <taxon>Streptosporangiaceae</taxon>
        <taxon>Nonomuraea</taxon>
    </lineage>
</organism>
<protein>
    <submittedName>
        <fullName evidence="1">Uncharacterized protein</fullName>
    </submittedName>
</protein>
<keyword evidence="2" id="KW-1185">Reference proteome</keyword>
<comment type="caution">
    <text evidence="1">The sequence shown here is derived from an EMBL/GenBank/DDBJ whole genome shotgun (WGS) entry which is preliminary data.</text>
</comment>
<dbReference type="EMBL" id="JBICRM010000052">
    <property type="protein sequence ID" value="MFG1710564.1"/>
    <property type="molecule type" value="Genomic_DNA"/>
</dbReference>
<evidence type="ECO:0000313" key="2">
    <source>
        <dbReference type="Proteomes" id="UP001603978"/>
    </source>
</evidence>
<sequence>MAVTGSTWLLGCSTETPKGTDDVLPVVTYAVSGLGTAVEEYAAACPGATVGDGLAVRGEEVHQASAVVLS</sequence>
<gene>
    <name evidence="1" type="ORF">ACFLIM_46095</name>
</gene>
<evidence type="ECO:0000313" key="1">
    <source>
        <dbReference type="EMBL" id="MFG1710564.1"/>
    </source>
</evidence>
<dbReference type="Proteomes" id="UP001603978">
    <property type="component" value="Unassembled WGS sequence"/>
</dbReference>
<dbReference type="RefSeq" id="WP_393176463.1">
    <property type="nucleotide sequence ID" value="NZ_JBICRM010000052.1"/>
</dbReference>
<accession>A0ABW7AU22</accession>
<reference evidence="1 2" key="1">
    <citation type="submission" date="2024-10" db="EMBL/GenBank/DDBJ databases">
        <authorList>
            <person name="Topkara A.R."/>
            <person name="Saygin H."/>
        </authorList>
    </citation>
    <scope>NUCLEOTIDE SEQUENCE [LARGE SCALE GENOMIC DNA]</scope>
    <source>
        <strain evidence="1 2">M3C6</strain>
    </source>
</reference>
<name>A0ABW7AU22_9ACTN</name>
<proteinExistence type="predicted"/>